<evidence type="ECO:0000256" key="2">
    <source>
        <dbReference type="ARBA" id="ARBA00022692"/>
    </source>
</evidence>
<protein>
    <submittedName>
        <fullName evidence="8">Major facilitator superfamily domain-containing protein</fullName>
    </submittedName>
</protein>
<comment type="caution">
    <text evidence="8">The sequence shown here is derived from an EMBL/GenBank/DDBJ whole genome shotgun (WGS) entry which is preliminary data.</text>
</comment>
<reference evidence="8 9" key="1">
    <citation type="submission" date="2024-04" db="EMBL/GenBank/DDBJ databases">
        <title>Phyllosticta paracitricarpa is synonymous to the EU quarantine fungus P. citricarpa based on phylogenomic analyses.</title>
        <authorList>
            <consortium name="Lawrence Berkeley National Laboratory"/>
            <person name="Van Ingen-Buijs V.A."/>
            <person name="Van Westerhoven A.C."/>
            <person name="Haridas S."/>
            <person name="Skiadas P."/>
            <person name="Martin F."/>
            <person name="Groenewald J.Z."/>
            <person name="Crous P.W."/>
            <person name="Seidl M.F."/>
        </authorList>
    </citation>
    <scope>NUCLEOTIDE SEQUENCE [LARGE SCALE GENOMIC DNA]</scope>
    <source>
        <strain evidence="8 9">CBS 123374</strain>
    </source>
</reference>
<feature type="compositionally biased region" description="Pro residues" evidence="5">
    <location>
        <begin position="27"/>
        <end position="44"/>
    </location>
</feature>
<dbReference type="EMBL" id="JBBWRZ010000002">
    <property type="protein sequence ID" value="KAK8244641.1"/>
    <property type="molecule type" value="Genomic_DNA"/>
</dbReference>
<dbReference type="InterPro" id="IPR020846">
    <property type="entry name" value="MFS_dom"/>
</dbReference>
<evidence type="ECO:0000256" key="4">
    <source>
        <dbReference type="ARBA" id="ARBA00023136"/>
    </source>
</evidence>
<evidence type="ECO:0000256" key="3">
    <source>
        <dbReference type="ARBA" id="ARBA00022989"/>
    </source>
</evidence>
<name>A0ABR1Z105_9PEZI</name>
<dbReference type="Gene3D" id="1.20.1250.20">
    <property type="entry name" value="MFS general substrate transporter like domains"/>
    <property type="match status" value="1"/>
</dbReference>
<keyword evidence="4 6" id="KW-0472">Membrane</keyword>
<dbReference type="InterPro" id="IPR036259">
    <property type="entry name" value="MFS_trans_sf"/>
</dbReference>
<feature type="transmembrane region" description="Helical" evidence="6">
    <location>
        <begin position="217"/>
        <end position="237"/>
    </location>
</feature>
<dbReference type="Gene3D" id="1.20.1720.10">
    <property type="entry name" value="Multidrug resistance protein D"/>
    <property type="match status" value="1"/>
</dbReference>
<proteinExistence type="predicted"/>
<dbReference type="Proteomes" id="UP001492380">
    <property type="component" value="Unassembled WGS sequence"/>
</dbReference>
<dbReference type="PANTHER" id="PTHR23502">
    <property type="entry name" value="MAJOR FACILITATOR SUPERFAMILY"/>
    <property type="match status" value="1"/>
</dbReference>
<feature type="compositionally biased region" description="Basic and acidic residues" evidence="5">
    <location>
        <begin position="273"/>
        <end position="284"/>
    </location>
</feature>
<feature type="transmembrane region" description="Helical" evidence="6">
    <location>
        <begin position="58"/>
        <end position="79"/>
    </location>
</feature>
<evidence type="ECO:0000256" key="5">
    <source>
        <dbReference type="SAM" id="MobiDB-lite"/>
    </source>
</evidence>
<sequence>MEETKTVSIKDEEQEKEQPQSHTSAPSPSPSPSPSPTPPSPEPPYTTLTTRQKRHLRLLIGLATTTSPLTATIYFPLLPLLQQHFHTTSQAINQTLTIYIIFQALSPALFGPLSDTLGRRPIYLLTLLLYLLANVGLAANAQVAAGGSYAALLVLRAVQSLGASAAYAVSYGVVADVCVPSERGAMLGPVSVALNLGACVGPVVGGAIAYASGGFEWVFWALVVVGAVLLGGVGAFLPETARAVVGNGEKTGRRRSFWEESWWSAGRWRWQERKTRKENEEKGPGGHSGVEEPSPSPSRPSTPSSPRNSVVSRILATTPLAPLRILCHRSTLLALWMHGSFYAVDYVLVAAIPSIFQNLYHFNDLQLGLAYLPRGVGIIVGGYVNGKLMDRNYRAVARQNGWTIDSARGDDMGRFPIELARSRGSYILLALSTATLVGYGWAVDRRAHCSVALVLQFVAGFWGTSFYTTYNALVVDVFPESPSSAAAAASIVRCAMAAAAVAILQPLIDAAGGGWYFTVLGLWSGLCGILTVFLIQTRGMAWRVGRTRSVSN</sequence>
<comment type="subcellular location">
    <subcellularLocation>
        <location evidence="1">Membrane</location>
        <topology evidence="1">Multi-pass membrane protein</topology>
    </subcellularLocation>
</comment>
<dbReference type="Pfam" id="PF07690">
    <property type="entry name" value="MFS_1"/>
    <property type="match status" value="1"/>
</dbReference>
<evidence type="ECO:0000313" key="8">
    <source>
        <dbReference type="EMBL" id="KAK8244641.1"/>
    </source>
</evidence>
<feature type="transmembrane region" description="Helical" evidence="6">
    <location>
        <begin position="149"/>
        <end position="174"/>
    </location>
</feature>
<dbReference type="SUPFAM" id="SSF103473">
    <property type="entry name" value="MFS general substrate transporter"/>
    <property type="match status" value="1"/>
</dbReference>
<feature type="transmembrane region" description="Helical" evidence="6">
    <location>
        <begin position="514"/>
        <end position="535"/>
    </location>
</feature>
<feature type="region of interest" description="Disordered" evidence="5">
    <location>
        <begin position="273"/>
        <end position="309"/>
    </location>
</feature>
<feature type="region of interest" description="Disordered" evidence="5">
    <location>
        <begin position="1"/>
        <end position="47"/>
    </location>
</feature>
<evidence type="ECO:0000256" key="1">
    <source>
        <dbReference type="ARBA" id="ARBA00004141"/>
    </source>
</evidence>
<evidence type="ECO:0000313" key="9">
    <source>
        <dbReference type="Proteomes" id="UP001492380"/>
    </source>
</evidence>
<feature type="transmembrane region" description="Helical" evidence="6">
    <location>
        <begin position="186"/>
        <end position="211"/>
    </location>
</feature>
<feature type="transmembrane region" description="Helical" evidence="6">
    <location>
        <begin position="333"/>
        <end position="356"/>
    </location>
</feature>
<dbReference type="PANTHER" id="PTHR23502:SF151">
    <property type="entry name" value="MAJOR FACILITATOR SUPERFAMILY (MFS) PROFILE DOMAIN-CONTAINING PROTEIN"/>
    <property type="match status" value="1"/>
</dbReference>
<feature type="transmembrane region" description="Helical" evidence="6">
    <location>
        <begin position="485"/>
        <end position="508"/>
    </location>
</feature>
<keyword evidence="2 6" id="KW-0812">Transmembrane</keyword>
<dbReference type="InterPro" id="IPR011701">
    <property type="entry name" value="MFS"/>
</dbReference>
<gene>
    <name evidence="8" type="ORF">HDK90DRAFT_463450</name>
</gene>
<evidence type="ECO:0000256" key="6">
    <source>
        <dbReference type="SAM" id="Phobius"/>
    </source>
</evidence>
<feature type="transmembrane region" description="Helical" evidence="6">
    <location>
        <begin position="91"/>
        <end position="110"/>
    </location>
</feature>
<feature type="transmembrane region" description="Helical" evidence="6">
    <location>
        <begin position="454"/>
        <end position="473"/>
    </location>
</feature>
<keyword evidence="3 6" id="KW-1133">Transmembrane helix</keyword>
<organism evidence="8 9">
    <name type="scientific">Phyllosticta capitalensis</name>
    <dbReference type="NCBI Taxonomy" id="121624"/>
    <lineage>
        <taxon>Eukaryota</taxon>
        <taxon>Fungi</taxon>
        <taxon>Dikarya</taxon>
        <taxon>Ascomycota</taxon>
        <taxon>Pezizomycotina</taxon>
        <taxon>Dothideomycetes</taxon>
        <taxon>Dothideomycetes incertae sedis</taxon>
        <taxon>Botryosphaeriales</taxon>
        <taxon>Phyllostictaceae</taxon>
        <taxon>Phyllosticta</taxon>
    </lineage>
</organism>
<feature type="compositionally biased region" description="Basic and acidic residues" evidence="5">
    <location>
        <begin position="1"/>
        <end position="19"/>
    </location>
</feature>
<feature type="domain" description="Major facilitator superfamily (MFS) profile" evidence="7">
    <location>
        <begin position="56"/>
        <end position="539"/>
    </location>
</feature>
<feature type="transmembrane region" description="Helical" evidence="6">
    <location>
        <begin position="368"/>
        <end position="386"/>
    </location>
</feature>
<feature type="transmembrane region" description="Helical" evidence="6">
    <location>
        <begin position="122"/>
        <end position="143"/>
    </location>
</feature>
<keyword evidence="9" id="KW-1185">Reference proteome</keyword>
<accession>A0ABR1Z105</accession>
<evidence type="ECO:0000259" key="7">
    <source>
        <dbReference type="PROSITE" id="PS50850"/>
    </source>
</evidence>
<dbReference type="PROSITE" id="PS50850">
    <property type="entry name" value="MFS"/>
    <property type="match status" value="1"/>
</dbReference>
<feature type="transmembrane region" description="Helical" evidence="6">
    <location>
        <begin position="424"/>
        <end position="442"/>
    </location>
</feature>